<dbReference type="GO" id="GO:0016020">
    <property type="term" value="C:membrane"/>
    <property type="evidence" value="ECO:0007669"/>
    <property type="project" value="UniProtKB-SubCell"/>
</dbReference>
<dbReference type="InterPro" id="IPR054549">
    <property type="entry name" value="UVB_sens_RUS_dom"/>
</dbReference>
<reference evidence="7" key="2">
    <citation type="submission" date="2014-07" db="EMBL/GenBank/DDBJ databases">
        <authorList>
            <person name="Hull J."/>
        </authorList>
    </citation>
    <scope>NUCLEOTIDE SEQUENCE</scope>
</reference>
<proteinExistence type="inferred from homology"/>
<evidence type="ECO:0000256" key="4">
    <source>
        <dbReference type="ARBA" id="ARBA00022989"/>
    </source>
</evidence>
<reference evidence="7" key="1">
    <citation type="journal article" date="2014" name="PLoS ONE">
        <title>Transcriptome-Based Identification of ABC Transporters in the Western Tarnished Plant Bug Lygus hesperus.</title>
        <authorList>
            <person name="Hull J.J."/>
            <person name="Chaney K."/>
            <person name="Geib S.M."/>
            <person name="Fabrick J.A."/>
            <person name="Brent C.S."/>
            <person name="Walsh D."/>
            <person name="Lavine L.C."/>
        </authorList>
    </citation>
    <scope>NUCLEOTIDE SEQUENCE</scope>
</reference>
<dbReference type="AlphaFoldDB" id="A0A0A9Y1S4"/>
<feature type="domain" description="Protein root UVB sensitive/RUS" evidence="6">
    <location>
        <begin position="33"/>
        <end position="120"/>
    </location>
</feature>
<dbReference type="PANTHER" id="PTHR12770:SF31">
    <property type="entry name" value="RUS FAMILY MEMBER 1"/>
    <property type="match status" value="1"/>
</dbReference>
<evidence type="ECO:0000256" key="3">
    <source>
        <dbReference type="ARBA" id="ARBA00022692"/>
    </source>
</evidence>
<comment type="similarity">
    <text evidence="2">Belongs to the RUS1 family.</text>
</comment>
<dbReference type="PANTHER" id="PTHR12770">
    <property type="entry name" value="RUS1 FAMILY PROTEIN C16ORF58"/>
    <property type="match status" value="1"/>
</dbReference>
<evidence type="ECO:0000256" key="1">
    <source>
        <dbReference type="ARBA" id="ARBA00004370"/>
    </source>
</evidence>
<accession>A0A0A9Y1S4</accession>
<organism evidence="7">
    <name type="scientific">Lygus hesperus</name>
    <name type="common">Western plant bug</name>
    <dbReference type="NCBI Taxonomy" id="30085"/>
    <lineage>
        <taxon>Eukaryota</taxon>
        <taxon>Metazoa</taxon>
        <taxon>Ecdysozoa</taxon>
        <taxon>Arthropoda</taxon>
        <taxon>Hexapoda</taxon>
        <taxon>Insecta</taxon>
        <taxon>Pterygota</taxon>
        <taxon>Neoptera</taxon>
        <taxon>Paraneoptera</taxon>
        <taxon>Hemiptera</taxon>
        <taxon>Heteroptera</taxon>
        <taxon>Panheteroptera</taxon>
        <taxon>Cimicomorpha</taxon>
        <taxon>Miridae</taxon>
        <taxon>Mirini</taxon>
        <taxon>Lygus</taxon>
    </lineage>
</organism>
<evidence type="ECO:0000313" key="7">
    <source>
        <dbReference type="EMBL" id="JAG27012.1"/>
    </source>
</evidence>
<comment type="subcellular location">
    <subcellularLocation>
        <location evidence="1">Membrane</location>
    </subcellularLocation>
</comment>
<keyword evidence="3" id="KW-0812">Transmembrane</keyword>
<keyword evidence="5" id="KW-0472">Membrane</keyword>
<protein>
    <recommendedName>
        <fullName evidence="6">Protein root UVB sensitive/RUS domain-containing protein</fullName>
    </recommendedName>
</protein>
<dbReference type="InterPro" id="IPR006968">
    <property type="entry name" value="RUS_fam"/>
</dbReference>
<evidence type="ECO:0000256" key="2">
    <source>
        <dbReference type="ARBA" id="ARBA00007558"/>
    </source>
</evidence>
<name>A0A0A9Y1S4_LYGHE</name>
<dbReference type="Pfam" id="PF04884">
    <property type="entry name" value="UVB_sens_prot"/>
    <property type="match status" value="1"/>
</dbReference>
<sequence length="121" mass="13468">MWSDDEKEFTDDIKSSKSAHKMVQKLDRFVRDTASRFRATFHSTLLPAGFPDSVHHCYVPFSFWQFIETTAGAIIQVLCSQAMLSSVGLPTDVGSVTGGAVAIRWVIKDGLSHFAQLLFTK</sequence>
<dbReference type="EMBL" id="GBHO01016592">
    <property type="protein sequence ID" value="JAG27012.1"/>
    <property type="molecule type" value="Transcribed_RNA"/>
</dbReference>
<keyword evidence="4" id="KW-1133">Transmembrane helix</keyword>
<gene>
    <name evidence="7" type="ORF">CM83_103382</name>
</gene>
<evidence type="ECO:0000256" key="5">
    <source>
        <dbReference type="ARBA" id="ARBA00023136"/>
    </source>
</evidence>
<evidence type="ECO:0000259" key="6">
    <source>
        <dbReference type="Pfam" id="PF04884"/>
    </source>
</evidence>